<dbReference type="AlphaFoldDB" id="A0A7J5ASH5"/>
<evidence type="ECO:0000313" key="2">
    <source>
        <dbReference type="Proteomes" id="UP000467305"/>
    </source>
</evidence>
<protein>
    <submittedName>
        <fullName evidence="1">Uncharacterized protein</fullName>
    </submittedName>
</protein>
<proteinExistence type="predicted"/>
<gene>
    <name evidence="1" type="ORF">F7018_00295</name>
</gene>
<keyword evidence="2" id="KW-1185">Reference proteome</keyword>
<accession>A0A7J5ASH5</accession>
<dbReference type="RefSeq" id="WP_150897980.1">
    <property type="nucleotide sequence ID" value="NZ_WAAU01000003.1"/>
</dbReference>
<dbReference type="OrthoDB" id="1412468at2"/>
<sequence>MKQNKETLKKYFETGDKPTQQQYADLIDSYIDSKQPEGEANRRFVIDETGEVRAISEMPIREFGGNYTITHLDGLITTDEAFSTTVSIPLGLKARNMLVFNRGEGTVTIDKVVGVTTYPETVALGKNESADIVFVSTDKWYIIKR</sequence>
<organism evidence="1 2">
    <name type="scientific">Tenacibaculum aiptasiae</name>
    <dbReference type="NCBI Taxonomy" id="426481"/>
    <lineage>
        <taxon>Bacteria</taxon>
        <taxon>Pseudomonadati</taxon>
        <taxon>Bacteroidota</taxon>
        <taxon>Flavobacteriia</taxon>
        <taxon>Flavobacteriales</taxon>
        <taxon>Flavobacteriaceae</taxon>
        <taxon>Tenacibaculum</taxon>
    </lineage>
</organism>
<comment type="caution">
    <text evidence="1">The sequence shown here is derived from an EMBL/GenBank/DDBJ whole genome shotgun (WGS) entry which is preliminary data.</text>
</comment>
<name>A0A7J5ASH5_9FLAO</name>
<reference evidence="1 2" key="1">
    <citation type="submission" date="2019-09" db="EMBL/GenBank/DDBJ databases">
        <authorList>
            <person name="Cao W.R."/>
        </authorList>
    </citation>
    <scope>NUCLEOTIDE SEQUENCE [LARGE SCALE GENOMIC DNA]</scope>
    <source>
        <strain evidence="2">a4</strain>
    </source>
</reference>
<dbReference type="EMBL" id="WAAU01000003">
    <property type="protein sequence ID" value="KAB1160351.1"/>
    <property type="molecule type" value="Genomic_DNA"/>
</dbReference>
<dbReference type="Proteomes" id="UP000467305">
    <property type="component" value="Unassembled WGS sequence"/>
</dbReference>
<evidence type="ECO:0000313" key="1">
    <source>
        <dbReference type="EMBL" id="KAB1160351.1"/>
    </source>
</evidence>